<organism evidence="2">
    <name type="scientific">Alexandrium catenella</name>
    <name type="common">Red tide dinoflagellate</name>
    <name type="synonym">Gonyaulax catenella</name>
    <dbReference type="NCBI Taxonomy" id="2925"/>
    <lineage>
        <taxon>Eukaryota</taxon>
        <taxon>Sar</taxon>
        <taxon>Alveolata</taxon>
        <taxon>Dinophyceae</taxon>
        <taxon>Gonyaulacales</taxon>
        <taxon>Pyrocystaceae</taxon>
        <taxon>Alexandrium</taxon>
    </lineage>
</organism>
<reference evidence="2" key="1">
    <citation type="submission" date="2021-01" db="EMBL/GenBank/DDBJ databases">
        <authorList>
            <person name="Corre E."/>
            <person name="Pelletier E."/>
            <person name="Niang G."/>
            <person name="Scheremetjew M."/>
            <person name="Finn R."/>
            <person name="Kale V."/>
            <person name="Holt S."/>
            <person name="Cochrane G."/>
            <person name="Meng A."/>
            <person name="Brown T."/>
            <person name="Cohen L."/>
        </authorList>
    </citation>
    <scope>NUCLEOTIDE SEQUENCE</scope>
    <source>
        <strain evidence="2">OF101</strain>
    </source>
</reference>
<evidence type="ECO:0000313" key="2">
    <source>
        <dbReference type="EMBL" id="CAD9182765.1"/>
    </source>
</evidence>
<dbReference type="AlphaFoldDB" id="A0A7S1S348"/>
<evidence type="ECO:0008006" key="3">
    <source>
        <dbReference type="Google" id="ProtNLM"/>
    </source>
</evidence>
<evidence type="ECO:0000256" key="1">
    <source>
        <dbReference type="SAM" id="SignalP"/>
    </source>
</evidence>
<dbReference type="EMBL" id="HBGE01100077">
    <property type="protein sequence ID" value="CAD9182765.1"/>
    <property type="molecule type" value="Transcribed_RNA"/>
</dbReference>
<feature type="signal peptide" evidence="1">
    <location>
        <begin position="1"/>
        <end position="19"/>
    </location>
</feature>
<name>A0A7S1S348_ALECA</name>
<accession>A0A7S1S348</accession>
<protein>
    <recommendedName>
        <fullName evidence="3">Subtilisin</fullName>
    </recommendedName>
</protein>
<feature type="chain" id="PRO_5030974056" description="Subtilisin" evidence="1">
    <location>
        <begin position="20"/>
        <end position="156"/>
    </location>
</feature>
<gene>
    <name evidence="2" type="ORF">ACAT0790_LOCUS59537</name>
</gene>
<keyword evidence="1" id="KW-0732">Signal</keyword>
<sequence length="156" mass="17118">MTMLSLCAMALLACVSGSALDLPDDNDTLYALMLPSNCTDDDMTAIAPFLVKTPVFEDVGTGRFCVFMLSGPREKVDAIVAAIKWSSQPIVELDNDFLHDAELDDADDDAVDGVPLEKEDMPLEHDEDDEEDMHMGGNVENYDAIREYVKEGTVSH</sequence>
<proteinExistence type="predicted"/>